<evidence type="ECO:0008006" key="4">
    <source>
        <dbReference type="Google" id="ProtNLM"/>
    </source>
</evidence>
<keyword evidence="3" id="KW-1185">Reference proteome</keyword>
<proteinExistence type="predicted"/>
<name>A0ABX8DYN0_9PSED</name>
<dbReference type="RefSeq" id="WP_213607449.1">
    <property type="nucleotide sequence ID" value="NZ_CP074676.1"/>
</dbReference>
<sequence length="1342" mass="148391">MTIAPLDRFITTGRNPDEPKDKQPLSSLKNEQFIVLLGAPGMGKSEALKQLASLEGEVSHPAYAVVDQPISPGSTVYIDALDEIPVEEARGIARALQRTPDVRWRVSCRAESWHDGGRLSLAYGDKGASRGMNPVVAQLLPLEEDESMQVLQVLGCDEPRKFLSSLEAIRSTAFAMTPLGLKFLTKTNLDSLVDLTRFKLYQNGVEHLAFEHNDTKQEDAHRGALTLESRLDIAGRVSLTLLLSGKHRVKPSALGHGSAITSDDLQLERVKLGVVLDTALFIKNGDVFEPLHRSIQEFLAGRFLARLVTDGLGNPKLHPERALALIVSPDGLAADAVRPLYAWYAGHLVSQGALDEAKRLVQRDPETLLLHGDTAQLPVGSRLIVLREVGARDPFFRWAPQRWSPAEITTVGLITPDIVDQALQMLSLETSGYRVNMLLEALSVGRPHAVAADACWGMVLSQAGVEWCRRVAVSAWLHCAGPSVEEIWSRIERLSGAVEHEAGNLRSMAQLFCAIPPSQLVGADINRLLETMKPVYEALSQWPKSNTPSTGSLTYAVRDVAWHASENLWPALIMDDPKRWHPKAGKGSTEHAFASVFGIAVLSKFDITPRELACLLVATGVIVGNDSVFKRAAQEWIAKHEDLDILIADIVDLTDQDVADCGSIAIGMRALGIAPNEQRVRLVVNSRELLARVGGVYVGRQVSNWVLQQGDRAPDWLIQLLRDDLDPEVVSTVTACLKMHEAEVKTLEAHASGSVENVLLLFIKECQTAQALTDQQLQTLMYWGAEIYCGNYPLALNKRSGIPAINEALGEALAGVAIDGLVSGGHLPRTVCYAASASLRLDRGLDLAELPISEVITALRSSNNLRDPHLRDRLEIRCASELERAFPTARDSFEQLMHSDDGSWSDLLQILAERRIDGDLQSWAVRAQLQHPNQLKGIRLQSVLRLARANIHDEELIQITHEYLEDFNGRSGPQGQTSLPWNFIEDRLRWAFFGVCVHPMTFSDAFTEALEASDDQAIHRLVVDDYPQRGFFADPATTVTVSKLLIEFFIRRSPAIEGHYDRMWVDTTKVIKSLRLANDSGVECTFISLIAAAQGTAWELVLKHDLEVYRRDARSQARPLIEPVDLAKVIQNKGPINVQNLRALTLMVLREIAEEVQSSPLNLWSLYWNAGRPKIENDCRDVLADKLRDRLRFYGNFDVYPEAASSGGTRADMMVTDGTLYLPLEAKHTYHSHLWYGHSGQLQTYARAPNTEGQGIYVVFWFGGVHKIQPSPEGVKHQTPEALKIALEAQLPADLRGKTSVVVLDLTDAGTAAKARKESGYEQGKAEKRERRATAKEKKIGK</sequence>
<feature type="region of interest" description="Disordered" evidence="1">
    <location>
        <begin position="1310"/>
        <end position="1342"/>
    </location>
</feature>
<protein>
    <recommendedName>
        <fullName evidence="4">ATP-binding protein</fullName>
    </recommendedName>
</protein>
<accession>A0ABX8DYN0</accession>
<dbReference type="GeneID" id="87481159"/>
<dbReference type="Proteomes" id="UP000678154">
    <property type="component" value="Chromosome"/>
</dbReference>
<dbReference type="EMBL" id="CP074676">
    <property type="protein sequence ID" value="QVL21425.1"/>
    <property type="molecule type" value="Genomic_DNA"/>
</dbReference>
<evidence type="ECO:0000313" key="3">
    <source>
        <dbReference type="Proteomes" id="UP000678154"/>
    </source>
</evidence>
<gene>
    <name evidence="2" type="ORF">KH389_12930</name>
</gene>
<organism evidence="2 3">
    <name type="scientific">Pseudomonas qingdaonensis</name>
    <dbReference type="NCBI Taxonomy" id="2056231"/>
    <lineage>
        <taxon>Bacteria</taxon>
        <taxon>Pseudomonadati</taxon>
        <taxon>Pseudomonadota</taxon>
        <taxon>Gammaproteobacteria</taxon>
        <taxon>Pseudomonadales</taxon>
        <taxon>Pseudomonadaceae</taxon>
        <taxon>Pseudomonas</taxon>
    </lineage>
</organism>
<evidence type="ECO:0000313" key="2">
    <source>
        <dbReference type="EMBL" id="QVL21425.1"/>
    </source>
</evidence>
<feature type="region of interest" description="Disordered" evidence="1">
    <location>
        <begin position="1"/>
        <end position="25"/>
    </location>
</feature>
<feature type="compositionally biased region" description="Basic and acidic residues" evidence="1">
    <location>
        <begin position="1315"/>
        <end position="1342"/>
    </location>
</feature>
<reference evidence="2 3" key="1">
    <citation type="journal article" date="2016" name="J. Hazard. Mater.">
        <title>A newly isolated Pseudomonas putida S-1 strain for batch-mode-propanethiol degradation and continuous treatment of propanethiol-containing waste gas.</title>
        <authorList>
            <person name="Chen D.Z."/>
            <person name="Sun Y.M."/>
            <person name="Han L.M."/>
            <person name="Chen J."/>
            <person name="Ye J.X."/>
            <person name="Chen J.M."/>
        </authorList>
    </citation>
    <scope>NUCLEOTIDE SEQUENCE [LARGE SCALE GENOMIC DNA]</scope>
    <source>
        <strain evidence="2 3">S-1</strain>
    </source>
</reference>
<evidence type="ECO:0000256" key="1">
    <source>
        <dbReference type="SAM" id="MobiDB-lite"/>
    </source>
</evidence>